<sequence length="86" mass="9064">MTPENIRQALIQAHGAARLRLSSGVPSLVPVLKVLREAGELSLAEARAQATRLAGAGLVGTLVEMRILAVRLQARAVTVTVEPAEE</sequence>
<name>A0ABW6YJ53_9ACTN</name>
<dbReference type="EMBL" id="JBIBSM010000017">
    <property type="protein sequence ID" value="MFF8279874.1"/>
    <property type="molecule type" value="Genomic_DNA"/>
</dbReference>
<accession>A0ABW6YJ53</accession>
<evidence type="ECO:0000313" key="2">
    <source>
        <dbReference type="Proteomes" id="UP001603013"/>
    </source>
</evidence>
<dbReference type="RefSeq" id="WP_391936779.1">
    <property type="nucleotide sequence ID" value="NZ_JBIBSM010000017.1"/>
</dbReference>
<comment type="caution">
    <text evidence="1">The sequence shown here is derived from an EMBL/GenBank/DDBJ whole genome shotgun (WGS) entry which is preliminary data.</text>
</comment>
<evidence type="ECO:0000313" key="1">
    <source>
        <dbReference type="EMBL" id="MFF8279874.1"/>
    </source>
</evidence>
<protein>
    <submittedName>
        <fullName evidence="1">Uncharacterized protein</fullName>
    </submittedName>
</protein>
<keyword evidence="2" id="KW-1185">Reference proteome</keyword>
<proteinExistence type="predicted"/>
<dbReference type="Proteomes" id="UP001603013">
    <property type="component" value="Unassembled WGS sequence"/>
</dbReference>
<gene>
    <name evidence="1" type="ORF">ACF05T_27835</name>
</gene>
<reference evidence="1 2" key="1">
    <citation type="submission" date="2024-10" db="EMBL/GenBank/DDBJ databases">
        <title>The Natural Products Discovery Center: Release of the First 8490 Sequenced Strains for Exploring Actinobacteria Biosynthetic Diversity.</title>
        <authorList>
            <person name="Kalkreuter E."/>
            <person name="Kautsar S.A."/>
            <person name="Yang D."/>
            <person name="Bader C.D."/>
            <person name="Teijaro C.N."/>
            <person name="Fluegel L."/>
            <person name="Davis C.M."/>
            <person name="Simpson J.R."/>
            <person name="Lauterbach L."/>
            <person name="Steele A.D."/>
            <person name="Gui C."/>
            <person name="Meng S."/>
            <person name="Li G."/>
            <person name="Viehrig K."/>
            <person name="Ye F."/>
            <person name="Su P."/>
            <person name="Kiefer A.F."/>
            <person name="Nichols A."/>
            <person name="Cepeda A.J."/>
            <person name="Yan W."/>
            <person name="Fan B."/>
            <person name="Jiang Y."/>
            <person name="Adhikari A."/>
            <person name="Zheng C.-J."/>
            <person name="Schuster L."/>
            <person name="Cowan T.M."/>
            <person name="Smanski M.J."/>
            <person name="Chevrette M.G."/>
            <person name="De Carvalho L.P.S."/>
            <person name="Shen B."/>
        </authorList>
    </citation>
    <scope>NUCLEOTIDE SEQUENCE [LARGE SCALE GENOMIC DNA]</scope>
    <source>
        <strain evidence="1 2">NPDC015755</strain>
    </source>
</reference>
<organism evidence="1 2">
    <name type="scientific">Streptomyces lateritius</name>
    <dbReference type="NCBI Taxonomy" id="67313"/>
    <lineage>
        <taxon>Bacteria</taxon>
        <taxon>Bacillati</taxon>
        <taxon>Actinomycetota</taxon>
        <taxon>Actinomycetes</taxon>
        <taxon>Kitasatosporales</taxon>
        <taxon>Streptomycetaceae</taxon>
        <taxon>Streptomyces</taxon>
    </lineage>
</organism>